<feature type="compositionally biased region" description="Polar residues" evidence="1">
    <location>
        <begin position="1"/>
        <end position="29"/>
    </location>
</feature>
<dbReference type="OrthoDB" id="1937287at2759"/>
<reference evidence="2 3" key="1">
    <citation type="submission" date="2015-01" db="EMBL/GenBank/DDBJ databases">
        <title>Genome of allotetraploid Gossypium barbadense reveals genomic plasticity and fiber elongation in cotton evolution.</title>
        <authorList>
            <person name="Chen X."/>
            <person name="Liu X."/>
            <person name="Zhao B."/>
            <person name="Zheng H."/>
            <person name="Hu Y."/>
            <person name="Lu G."/>
            <person name="Yang C."/>
            <person name="Chen J."/>
            <person name="Shan C."/>
            <person name="Zhang L."/>
            <person name="Zhou Y."/>
            <person name="Wang L."/>
            <person name="Guo W."/>
            <person name="Bai Y."/>
            <person name="Ruan J."/>
            <person name="Shangguan X."/>
            <person name="Mao Y."/>
            <person name="Jiang J."/>
            <person name="Zhu Y."/>
            <person name="Lei J."/>
            <person name="Kang H."/>
            <person name="Chen S."/>
            <person name="He X."/>
            <person name="Wang R."/>
            <person name="Wang Y."/>
            <person name="Chen J."/>
            <person name="Wang L."/>
            <person name="Yu S."/>
            <person name="Wang B."/>
            <person name="Wei J."/>
            <person name="Song S."/>
            <person name="Lu X."/>
            <person name="Gao Z."/>
            <person name="Gu W."/>
            <person name="Deng X."/>
            <person name="Ma D."/>
            <person name="Wang S."/>
            <person name="Liang W."/>
            <person name="Fang L."/>
            <person name="Cai C."/>
            <person name="Zhu X."/>
            <person name="Zhou B."/>
            <person name="Zhang Y."/>
            <person name="Chen Z."/>
            <person name="Xu S."/>
            <person name="Zhu R."/>
            <person name="Wang S."/>
            <person name="Zhang T."/>
            <person name="Zhao G."/>
        </authorList>
    </citation>
    <scope>NUCLEOTIDE SEQUENCE [LARGE SCALE GENOMIC DNA]</scope>
    <source>
        <strain evidence="3">cv. Xinhai21</strain>
        <tissue evidence="2">Leaf</tissue>
    </source>
</reference>
<dbReference type="Proteomes" id="UP000239757">
    <property type="component" value="Unassembled WGS sequence"/>
</dbReference>
<dbReference type="AlphaFoldDB" id="A0A2P5WUV7"/>
<feature type="region of interest" description="Disordered" evidence="1">
    <location>
        <begin position="1"/>
        <end position="92"/>
    </location>
</feature>
<sequence>MSETRFQNTKTALKNQQASIQGPETQIGQLSKLISERPQGSLPSNTEPNPREQLNVINTQDDEGVIEPEPEPRQETVVSQGRDKVDPNTNKPVTVEYKPRVPYANATRKDYLDEHFGDLTLRVGDETITLQARNFGITSNIEGNSPHRYTKTDNMTLQKLSFKEVHEPCSRNDKGHIHEERRLQIEELDECRAHKPRAHDKLKLCQNKADTSPNQLKVGDKVLLDVADPHIVTTTPNEEISLTVLSIFPFSTVEVSHPNFSAHTARHTGVPKAMAKEGKKHGHVIRPYRSRVNTGMGMEKHGRAKGKARFCFFDTGVRHARADKPWTTILLLYPLPRPLEEEEGSVIFCGSTSHREPSSDEDV</sequence>
<evidence type="ECO:0000256" key="1">
    <source>
        <dbReference type="SAM" id="MobiDB-lite"/>
    </source>
</evidence>
<feature type="compositionally biased region" description="Acidic residues" evidence="1">
    <location>
        <begin position="60"/>
        <end position="69"/>
    </location>
</feature>
<gene>
    <name evidence="2" type="ORF">GOBAR_AA25812</name>
</gene>
<dbReference type="EMBL" id="KZ666425">
    <property type="protein sequence ID" value="PPR94853.1"/>
    <property type="molecule type" value="Genomic_DNA"/>
</dbReference>
<proteinExistence type="predicted"/>
<evidence type="ECO:0000313" key="2">
    <source>
        <dbReference type="EMBL" id="PPR94853.1"/>
    </source>
</evidence>
<accession>A0A2P5WUV7</accession>
<name>A0A2P5WUV7_GOSBA</name>
<organism evidence="2 3">
    <name type="scientific">Gossypium barbadense</name>
    <name type="common">Sea Island cotton</name>
    <name type="synonym">Hibiscus barbadensis</name>
    <dbReference type="NCBI Taxonomy" id="3634"/>
    <lineage>
        <taxon>Eukaryota</taxon>
        <taxon>Viridiplantae</taxon>
        <taxon>Streptophyta</taxon>
        <taxon>Embryophyta</taxon>
        <taxon>Tracheophyta</taxon>
        <taxon>Spermatophyta</taxon>
        <taxon>Magnoliopsida</taxon>
        <taxon>eudicotyledons</taxon>
        <taxon>Gunneridae</taxon>
        <taxon>Pentapetalae</taxon>
        <taxon>rosids</taxon>
        <taxon>malvids</taxon>
        <taxon>Malvales</taxon>
        <taxon>Malvaceae</taxon>
        <taxon>Malvoideae</taxon>
        <taxon>Gossypium</taxon>
    </lineage>
</organism>
<evidence type="ECO:0000313" key="3">
    <source>
        <dbReference type="Proteomes" id="UP000239757"/>
    </source>
</evidence>
<protein>
    <submittedName>
        <fullName evidence="2">Uncharacterized protein</fullName>
    </submittedName>
</protein>